<sequence>MSSTSAFVKKLASNDRKTRNAALEALRRYLSSKTIKPESLSLLEMEKLWRGLYFSMWFCDKAKAQERLAESLGRIYSDCIKSPQAFLQFVRAFNLIMIKEWSSIDQWRIDKYYLLIRRILRHNFRYLKSSGWDSDLVSKWTAVLSETILSGSDKVPVALPYHMCDIYLDELELVLFEALEEQDEEAEEKEEEVDRDDPDYGEKKIGDLEAAKIAIASEANVRDLIQLFADLSQSAKLKTLREKIKEEVLDDSRLTEWGVLEQADGEKDGDDEDEDDDHDHEEEEEEWKGF</sequence>
<dbReference type="Pfam" id="PF05997">
    <property type="entry name" value="Nop52"/>
    <property type="match status" value="1"/>
</dbReference>
<dbReference type="PANTHER" id="PTHR13026:SF0">
    <property type="entry name" value="RIBOSOMAL RNA PROCESSING 1B"/>
    <property type="match status" value="1"/>
</dbReference>
<keyword evidence="3" id="KW-0698">rRNA processing</keyword>
<dbReference type="PANTHER" id="PTHR13026">
    <property type="entry name" value="NNP-1 PROTEIN NOVEL NUCLEAR PROTEIN 1 NOP52"/>
    <property type="match status" value="1"/>
</dbReference>
<comment type="subcellular location">
    <subcellularLocation>
        <location evidence="1">Nucleus</location>
    </subcellularLocation>
</comment>
<feature type="compositionally biased region" description="Acidic residues" evidence="6">
    <location>
        <begin position="267"/>
        <end position="290"/>
    </location>
</feature>
<comment type="similarity">
    <text evidence="2">Belongs to the RRP1 family.</text>
</comment>
<reference evidence="7 8" key="1">
    <citation type="submission" date="2024-03" db="EMBL/GenBank/DDBJ databases">
        <authorList>
            <person name="Brejova B."/>
        </authorList>
    </citation>
    <scope>NUCLEOTIDE SEQUENCE [LARGE SCALE GENOMIC DNA]</scope>
    <source>
        <strain evidence="7 8">CBS 14171</strain>
    </source>
</reference>
<evidence type="ECO:0000256" key="4">
    <source>
        <dbReference type="ARBA" id="ARBA00023242"/>
    </source>
</evidence>
<keyword evidence="5" id="KW-0175">Coiled coil</keyword>
<evidence type="ECO:0000313" key="8">
    <source>
        <dbReference type="Proteomes" id="UP001497383"/>
    </source>
</evidence>
<evidence type="ECO:0000313" key="7">
    <source>
        <dbReference type="EMBL" id="CAK9438979.1"/>
    </source>
</evidence>
<feature type="coiled-coil region" evidence="5">
    <location>
        <begin position="168"/>
        <end position="196"/>
    </location>
</feature>
<accession>A0ABP0ZLF7</accession>
<name>A0ABP0ZLF7_9ASCO</name>
<protein>
    <recommendedName>
        <fullName evidence="9">Ribosomal RNA-processing protein 1</fullName>
    </recommendedName>
</protein>
<dbReference type="Proteomes" id="UP001497383">
    <property type="component" value="Chromosome 4"/>
</dbReference>
<evidence type="ECO:0000256" key="5">
    <source>
        <dbReference type="SAM" id="Coils"/>
    </source>
</evidence>
<proteinExistence type="inferred from homology"/>
<keyword evidence="8" id="KW-1185">Reference proteome</keyword>
<evidence type="ECO:0000256" key="1">
    <source>
        <dbReference type="ARBA" id="ARBA00004123"/>
    </source>
</evidence>
<dbReference type="EMBL" id="OZ022408">
    <property type="protein sequence ID" value="CAK9438979.1"/>
    <property type="molecule type" value="Genomic_DNA"/>
</dbReference>
<evidence type="ECO:0000256" key="2">
    <source>
        <dbReference type="ARBA" id="ARBA00006374"/>
    </source>
</evidence>
<feature type="region of interest" description="Disordered" evidence="6">
    <location>
        <begin position="255"/>
        <end position="290"/>
    </location>
</feature>
<organism evidence="7 8">
    <name type="scientific">Lodderomyces beijingensis</name>
    <dbReference type="NCBI Taxonomy" id="1775926"/>
    <lineage>
        <taxon>Eukaryota</taxon>
        <taxon>Fungi</taxon>
        <taxon>Dikarya</taxon>
        <taxon>Ascomycota</taxon>
        <taxon>Saccharomycotina</taxon>
        <taxon>Pichiomycetes</taxon>
        <taxon>Debaryomycetaceae</taxon>
        <taxon>Candida/Lodderomyces clade</taxon>
        <taxon>Lodderomyces</taxon>
    </lineage>
</organism>
<evidence type="ECO:0000256" key="3">
    <source>
        <dbReference type="ARBA" id="ARBA00022552"/>
    </source>
</evidence>
<keyword evidence="4" id="KW-0539">Nucleus</keyword>
<dbReference type="InterPro" id="IPR010301">
    <property type="entry name" value="RRP1"/>
</dbReference>
<evidence type="ECO:0000256" key="6">
    <source>
        <dbReference type="SAM" id="MobiDB-lite"/>
    </source>
</evidence>
<evidence type="ECO:0008006" key="9">
    <source>
        <dbReference type="Google" id="ProtNLM"/>
    </source>
</evidence>
<dbReference type="RefSeq" id="XP_066830141.1">
    <property type="nucleotide sequence ID" value="XM_066973288.1"/>
</dbReference>
<dbReference type="GeneID" id="92208399"/>
<gene>
    <name evidence="7" type="ORF">LODBEIA_P32030</name>
</gene>